<feature type="domain" description="PH" evidence="3">
    <location>
        <begin position="871"/>
        <end position="971"/>
    </location>
</feature>
<dbReference type="RefSeq" id="XP_031564821.1">
    <property type="nucleotide sequence ID" value="XM_031708961.1"/>
</dbReference>
<dbReference type="InterPro" id="IPR001849">
    <property type="entry name" value="PH_domain"/>
</dbReference>
<protein>
    <submittedName>
        <fullName evidence="6">Uncharacterized protein LOC116300167 isoform X1</fullName>
    </submittedName>
</protein>
<dbReference type="Gene3D" id="2.30.29.30">
    <property type="entry name" value="Pleckstrin-homology domain (PH domain)/Phosphotyrosine-binding domain (PTB)"/>
    <property type="match status" value="1"/>
</dbReference>
<dbReference type="PROSITE" id="PS51339">
    <property type="entry name" value="PPASE_MYOTUBULARIN"/>
    <property type="match status" value="1"/>
</dbReference>
<dbReference type="SUPFAM" id="SSF50729">
    <property type="entry name" value="PH domain-like"/>
    <property type="match status" value="1"/>
</dbReference>
<dbReference type="InterPro" id="IPR010569">
    <property type="entry name" value="Myotubularin-like_Pase_dom"/>
</dbReference>
<reference evidence="6" key="1">
    <citation type="submission" date="2025-08" db="UniProtKB">
        <authorList>
            <consortium name="RefSeq"/>
        </authorList>
    </citation>
    <scope>IDENTIFICATION</scope>
    <source>
        <tissue evidence="6">Tentacle</tissue>
    </source>
</reference>
<evidence type="ECO:0000256" key="1">
    <source>
        <dbReference type="ARBA" id="ARBA00007471"/>
    </source>
</evidence>
<name>A0A6P8IBS5_ACTTE</name>
<feature type="domain" description="Myotubularin phosphatase" evidence="4">
    <location>
        <begin position="285"/>
        <end position="678"/>
    </location>
</feature>
<dbReference type="InterPro" id="IPR029021">
    <property type="entry name" value="Prot-tyrosine_phosphatase-like"/>
</dbReference>
<dbReference type="PANTHER" id="PTHR10807">
    <property type="entry name" value="MYOTUBULARIN-RELATED"/>
    <property type="match status" value="1"/>
</dbReference>
<evidence type="ECO:0000313" key="5">
    <source>
        <dbReference type="Proteomes" id="UP000515163"/>
    </source>
</evidence>
<dbReference type="SMART" id="SM00233">
    <property type="entry name" value="PH"/>
    <property type="match status" value="1"/>
</dbReference>
<dbReference type="PROSITE" id="PS50003">
    <property type="entry name" value="PH_DOMAIN"/>
    <property type="match status" value="1"/>
</dbReference>
<accession>A0A6P8IBS5</accession>
<evidence type="ECO:0000256" key="2">
    <source>
        <dbReference type="SAM" id="MobiDB-lite"/>
    </source>
</evidence>
<gene>
    <name evidence="6" type="primary">LOC116300167</name>
</gene>
<feature type="region of interest" description="Disordered" evidence="2">
    <location>
        <begin position="100"/>
        <end position="132"/>
    </location>
</feature>
<comment type="similarity">
    <text evidence="1">Belongs to the protein-tyrosine phosphatase family. Non-receptor class myotubularin subfamily.</text>
</comment>
<organism evidence="5 6">
    <name type="scientific">Actinia tenebrosa</name>
    <name type="common">Australian red waratah sea anemone</name>
    <dbReference type="NCBI Taxonomy" id="6105"/>
    <lineage>
        <taxon>Eukaryota</taxon>
        <taxon>Metazoa</taxon>
        <taxon>Cnidaria</taxon>
        <taxon>Anthozoa</taxon>
        <taxon>Hexacorallia</taxon>
        <taxon>Actiniaria</taxon>
        <taxon>Actiniidae</taxon>
        <taxon>Actinia</taxon>
    </lineage>
</organism>
<dbReference type="SUPFAM" id="SSF52799">
    <property type="entry name" value="(Phosphotyrosine protein) phosphatases II"/>
    <property type="match status" value="1"/>
</dbReference>
<dbReference type="Pfam" id="PF00169">
    <property type="entry name" value="PH"/>
    <property type="match status" value="1"/>
</dbReference>
<dbReference type="Proteomes" id="UP000515163">
    <property type="component" value="Unplaced"/>
</dbReference>
<dbReference type="GeneID" id="116300167"/>
<evidence type="ECO:0000259" key="4">
    <source>
        <dbReference type="PROSITE" id="PS51339"/>
    </source>
</evidence>
<dbReference type="InterPro" id="IPR011993">
    <property type="entry name" value="PH-like_dom_sf"/>
</dbReference>
<dbReference type="GO" id="GO:0005737">
    <property type="term" value="C:cytoplasm"/>
    <property type="evidence" value="ECO:0007669"/>
    <property type="project" value="TreeGrafter"/>
</dbReference>
<dbReference type="Pfam" id="PF06602">
    <property type="entry name" value="Myotub-related"/>
    <property type="match status" value="1"/>
</dbReference>
<keyword evidence="5" id="KW-1185">Reference proteome</keyword>
<dbReference type="GO" id="GO:0016020">
    <property type="term" value="C:membrane"/>
    <property type="evidence" value="ECO:0007669"/>
    <property type="project" value="TreeGrafter"/>
</dbReference>
<dbReference type="PANTHER" id="PTHR10807:SF109">
    <property type="entry name" value="SET DOMAIN BINDING FACTOR, ISOFORM A"/>
    <property type="match status" value="1"/>
</dbReference>
<sequence length="976" mass="111958">MLTSCMVVKMSGNRYKGSLDRRKLQPFHGAIPARIYSHPPLYPGEQIIFQQDHIVCVDSFDSHSEGVLHLTTFRIIFTGNYCKELYSAINDKNSMFDEDAEELSKKGSRRQSVSSKSVLANNQKNHSKPGTEVYQRQQIRLAKCPSPLKYSQSVKKRSNTSYDVAGLDDPNTPKLMTYRPLVLSNLEHIKHVYDLELSIPCTSIYDIRKYSKKNLPKGKSIFLCDGFEILCNNIKSHRFCIGLQSCYDADSIIKLLTYHAKPTFSRLFAFAHKSAIIVPRKTCSILESRDAPNFYKFNDEYIDRLGLLSTNEWKVPSHVCEHYPMRTLVPSTITDVDLKNVANFHRNDCYPAVCWKHKKNGSVMLRSAIAITRRGLLESRCEHDETFLNSVCQINQYAAKNKLVVFSEQPKQSGAGLLNTPTQRMNDATGQLTPEQGETFYYANCKFVYVDTAPDFKAIRQSAFKLQTFLASTIEDSKYLTSLEETEWLSQISELIQTGTQAAVAMDCDRSSVLFSYGDGFDRTAQLTSLTQLLLDPYYRTFDGFQILIQKEWMAFAHRFVDRTLPAETPDEHGPVFLQFLDCVWQITQQFPFSFEFNSSLIETIAESAYSCRFGDFLANSDYKKKGVHERSASLWTWLNVASMSDPDRFTNPRYRPNPSALFPRFNIPFLKIWTFYSSTCKQENVREARKAGQLQGLKLEETYKDLLDKFKLLRQKAECDTTQDNGLTNYPNPISNHVTFTVSDSSSSTDSINEEQSDLVSSLTSTLALDSYNSTDGVKPVNPERRMTRSRSLDDMLNVSNQTTLKRASLKRKVGGSKFYTERLLDELNREPRKRFVVPQPIQEKYNNLQEYLHGTGVNFSTENTVKITDKLCCGYLVKQGKIHKSWRKRWFVLDLEKKCLAYFESEKSQHPKGAINYQSIVEVHRHKRSSKKKKDFKFDIVTPERTYAIETPNEINMNIWLACLTIPPNAIEFG</sequence>
<evidence type="ECO:0000313" key="6">
    <source>
        <dbReference type="RefSeq" id="XP_031564821.1"/>
    </source>
</evidence>
<dbReference type="OrthoDB" id="5968702at2759"/>
<dbReference type="AlphaFoldDB" id="A0A6P8IBS5"/>
<proteinExistence type="inferred from homology"/>
<evidence type="ECO:0000259" key="3">
    <source>
        <dbReference type="PROSITE" id="PS50003"/>
    </source>
</evidence>
<dbReference type="FunFam" id="2.30.29.30:FF:000286">
    <property type="entry name" value="PH-protein kinase domain containing protein"/>
    <property type="match status" value="1"/>
</dbReference>
<dbReference type="InterPro" id="IPR030564">
    <property type="entry name" value="Myotubularin"/>
</dbReference>
<dbReference type="GO" id="GO:0005085">
    <property type="term" value="F:guanyl-nucleotide exchange factor activity"/>
    <property type="evidence" value="ECO:0007669"/>
    <property type="project" value="TreeGrafter"/>
</dbReference>
<feature type="compositionally biased region" description="Polar residues" evidence="2">
    <location>
        <begin position="110"/>
        <end position="124"/>
    </location>
</feature>
<dbReference type="InParanoid" id="A0A6P8IBS5"/>
<dbReference type="KEGG" id="aten:116300167"/>